<protein>
    <submittedName>
        <fullName evidence="1">Uncharacterized protein</fullName>
    </submittedName>
</protein>
<evidence type="ECO:0000313" key="2">
    <source>
        <dbReference type="Proteomes" id="UP000312512"/>
    </source>
</evidence>
<accession>A0A5C4WC62</accession>
<dbReference type="AlphaFoldDB" id="A0A5C4WC62"/>
<dbReference type="EMBL" id="VDLX02000008">
    <property type="protein sequence ID" value="KAB8193072.1"/>
    <property type="molecule type" value="Genomic_DNA"/>
</dbReference>
<dbReference type="Proteomes" id="UP000312512">
    <property type="component" value="Unassembled WGS sequence"/>
</dbReference>
<accession>A0A5P9YWP2</accession>
<dbReference type="RefSeq" id="WP_139632528.1">
    <property type="nucleotide sequence ID" value="NZ_CP045572.1"/>
</dbReference>
<proteinExistence type="predicted"/>
<dbReference type="OrthoDB" id="3831210at2"/>
<keyword evidence="2" id="KW-1185">Reference proteome</keyword>
<sequence length="78" mass="8405">MVATRIAPAHRQQIELPVLGKVTKPEPQCVAYYVVLAALGVLEIVEWPILGIVGIGHLLAGQHRFLILQEVGEAAEVA</sequence>
<gene>
    <name evidence="1" type="ORF">FH608_022345</name>
</gene>
<reference evidence="1 2" key="1">
    <citation type="submission" date="2019-10" db="EMBL/GenBank/DDBJ databases">
        <title>Nonomuraea sp. nov., isolated from Phyllanthus amarus.</title>
        <authorList>
            <person name="Klykleung N."/>
            <person name="Tanasupawat S."/>
        </authorList>
    </citation>
    <scope>NUCLEOTIDE SEQUENCE [LARGE SCALE GENOMIC DNA]</scope>
    <source>
        <strain evidence="1 2">PA1-10</strain>
    </source>
</reference>
<evidence type="ECO:0000313" key="1">
    <source>
        <dbReference type="EMBL" id="KAB8193072.1"/>
    </source>
</evidence>
<comment type="caution">
    <text evidence="1">The sequence shown here is derived from an EMBL/GenBank/DDBJ whole genome shotgun (WGS) entry which is preliminary data.</text>
</comment>
<organism evidence="1 2">
    <name type="scientific">Nonomuraea phyllanthi</name>
    <dbReference type="NCBI Taxonomy" id="2219224"/>
    <lineage>
        <taxon>Bacteria</taxon>
        <taxon>Bacillati</taxon>
        <taxon>Actinomycetota</taxon>
        <taxon>Actinomycetes</taxon>
        <taxon>Streptosporangiales</taxon>
        <taxon>Streptosporangiaceae</taxon>
        <taxon>Nonomuraea</taxon>
    </lineage>
</organism>
<name>A0A5C4WC62_9ACTN</name>